<dbReference type="Pfam" id="PF11666">
    <property type="entry name" value="DUF2933"/>
    <property type="match status" value="1"/>
</dbReference>
<dbReference type="Proteomes" id="UP000424673">
    <property type="component" value="Plasmid unnamed1"/>
</dbReference>
<accession>A0ABX6ELX4</accession>
<proteinExistence type="predicted"/>
<sequence length="96" mass="10672">MRHEHEHYTQNGGSDSSKRGLLASRENWVLIGFLAIAGFYLVTEHTAHLFGALPYLLLLACPLMHIFMHRGHGRHGSSEGANKGPSDGQSDLQRQH</sequence>
<geneLocation type="plasmid" evidence="3 4">
    <name>unnamed1</name>
</geneLocation>
<keyword evidence="3" id="KW-0614">Plasmid</keyword>
<evidence type="ECO:0000256" key="2">
    <source>
        <dbReference type="SAM" id="Phobius"/>
    </source>
</evidence>
<feature type="compositionally biased region" description="Polar residues" evidence="1">
    <location>
        <begin position="87"/>
        <end position="96"/>
    </location>
</feature>
<keyword evidence="2" id="KW-0472">Membrane</keyword>
<keyword evidence="4" id="KW-1185">Reference proteome</keyword>
<name>A0ABX6ELX4_9HYPH</name>
<protein>
    <submittedName>
        <fullName evidence="3">DUF2933 domain-containing protein</fullName>
    </submittedName>
</protein>
<evidence type="ECO:0000256" key="1">
    <source>
        <dbReference type="SAM" id="MobiDB-lite"/>
    </source>
</evidence>
<keyword evidence="2" id="KW-0812">Transmembrane</keyword>
<reference evidence="3 4" key="1">
    <citation type="journal article" date="2021" name="AMB Express">
        <title>Isolation and characterisation of Methylocystis spp. for poly-3-hydroxybutyrate production using waste methane feedstocks.</title>
        <authorList>
            <person name="Rumah B.L."/>
            <person name="Stead C.E."/>
            <person name="Claxton Stevens B.H."/>
            <person name="Minton N.P."/>
            <person name="Grosse-Honebrink A."/>
            <person name="Zhang Y."/>
        </authorList>
    </citation>
    <scope>NUCLEOTIDE SEQUENCE [LARGE SCALE GENOMIC DNA]</scope>
    <source>
        <strain evidence="3 4">BRCS1</strain>
    </source>
</reference>
<feature type="transmembrane region" description="Helical" evidence="2">
    <location>
        <begin position="49"/>
        <end position="68"/>
    </location>
</feature>
<gene>
    <name evidence="3" type="ORF">F7D13_17180</name>
</gene>
<dbReference type="InterPro" id="IPR021682">
    <property type="entry name" value="DUF2933"/>
</dbReference>
<keyword evidence="2" id="KW-1133">Transmembrane helix</keyword>
<dbReference type="RefSeq" id="WP_154453985.1">
    <property type="nucleotide sequence ID" value="NZ_CP044329.1"/>
</dbReference>
<feature type="region of interest" description="Disordered" evidence="1">
    <location>
        <begin position="72"/>
        <end position="96"/>
    </location>
</feature>
<evidence type="ECO:0000313" key="3">
    <source>
        <dbReference type="EMBL" id="QGM95828.1"/>
    </source>
</evidence>
<feature type="transmembrane region" description="Helical" evidence="2">
    <location>
        <begin position="27"/>
        <end position="43"/>
    </location>
</feature>
<organism evidence="3 4">
    <name type="scientific">Methylocystis rosea</name>
    <dbReference type="NCBI Taxonomy" id="173366"/>
    <lineage>
        <taxon>Bacteria</taxon>
        <taxon>Pseudomonadati</taxon>
        <taxon>Pseudomonadota</taxon>
        <taxon>Alphaproteobacteria</taxon>
        <taxon>Hyphomicrobiales</taxon>
        <taxon>Methylocystaceae</taxon>
        <taxon>Methylocystis</taxon>
    </lineage>
</organism>
<dbReference type="EMBL" id="CP044329">
    <property type="protein sequence ID" value="QGM95828.1"/>
    <property type="molecule type" value="Genomic_DNA"/>
</dbReference>
<evidence type="ECO:0000313" key="4">
    <source>
        <dbReference type="Proteomes" id="UP000424673"/>
    </source>
</evidence>